<dbReference type="EnsemblMetazoa" id="XM_022804187">
    <property type="protein sequence ID" value="XP_022659922"/>
    <property type="gene ID" value="LOC111249824"/>
</dbReference>
<comment type="similarity">
    <text evidence="2">Belongs to the IPI1/TEX10 family.</text>
</comment>
<organism evidence="5 6">
    <name type="scientific">Varroa destructor</name>
    <name type="common">Honeybee mite</name>
    <dbReference type="NCBI Taxonomy" id="109461"/>
    <lineage>
        <taxon>Eukaryota</taxon>
        <taxon>Metazoa</taxon>
        <taxon>Ecdysozoa</taxon>
        <taxon>Arthropoda</taxon>
        <taxon>Chelicerata</taxon>
        <taxon>Arachnida</taxon>
        <taxon>Acari</taxon>
        <taxon>Parasitiformes</taxon>
        <taxon>Mesostigmata</taxon>
        <taxon>Gamasina</taxon>
        <taxon>Dermanyssoidea</taxon>
        <taxon>Varroidae</taxon>
        <taxon>Varroa</taxon>
    </lineage>
</organism>
<dbReference type="Proteomes" id="UP000594260">
    <property type="component" value="Unplaced"/>
</dbReference>
<dbReference type="OrthoDB" id="361362at2759"/>
<name>A0A7M7K0L6_VARDE</name>
<accession>A0A7M7K0L6</accession>
<dbReference type="SUPFAM" id="SSF48371">
    <property type="entry name" value="ARM repeat"/>
    <property type="match status" value="1"/>
</dbReference>
<dbReference type="GeneID" id="111249824"/>
<sequence>MAGSKKAKGKDFQKVKLKVGKIKRKGLNFTDTSFKSKKIVIREQLKGEIKGVKDQFVLATRKLSSNNPSNVTDGLNAVVRILDLLTSDQRQQLVQRLGMLASRAEVAIRDGAISVLNRTLDKFSLEHRKSFAEKLLLNLQCAMTSLDWGVKKSSLQFLEVLLRHTPEEVARNFSIIENLMDLVSSTKQGTNARKLDMELKCSTDHLRLWRDVARVITRLVQCIMKTFFSGGKQTTKTCLGSHVAPRIRWFVQIGAVRRTVTYREGGTVAQSFIPVLLAMWSGIENCSTAKAMLKQDLFAHVSLAMLSIVEWADVSSDSGIELRNLAEELTNFFIIRFPVSFNSSPCTDTNLRLAKVMISIHGGKDTALNQSLFQELKKHQSLSDAKLTLEVAALAVKNTPGILEYVNSLFFVKKAQARRPFYKFYLNVIEKRVSDHHLNRMLHKVPTFISKIIILYPNDCHDEVNFLEKLHSYMIPAYIEGISKLPLSALEQVLKNTHEQGPMALRLILDQRLISHQHLKIITDRWHDAELSQENMLFVIGHLAWKIEEVYNVMISDPVSNIATFDLHIKMVQLVAEFILCIYLDLDSDENSHFSRAFGSHSQQKHLHYFEQIHKSVLFLNADSRHRRAKLDSVIRVVVLRDEYLRDTVMDLLRELLRIWAMCDTALTVSSVTLSNILYLMNAALDFDDDSLCDTVDKLINQLFVSQFLLPTPEQDQELIKTCVRYYEQAGLGSMLQDLEQVMKSKPEECDDRLHAAFAKSTKFFLERHLIPKETHYQDLVDDAMRIADASDESSDSVGDSSA</sequence>
<feature type="domain" description="Pre-rRNA-processing protein Ipi1 N-terminal" evidence="4">
    <location>
        <begin position="129"/>
        <end position="193"/>
    </location>
</feature>
<evidence type="ECO:0000313" key="5">
    <source>
        <dbReference type="EnsemblMetazoa" id="XP_022659922"/>
    </source>
</evidence>
<protein>
    <recommendedName>
        <fullName evidence="4">Pre-rRNA-processing protein Ipi1 N-terminal domain-containing protein</fullName>
    </recommendedName>
</protein>
<comment type="subcellular location">
    <subcellularLocation>
        <location evidence="1">Nucleus</location>
    </subcellularLocation>
</comment>
<dbReference type="KEGG" id="vde:111249824"/>
<dbReference type="InterPro" id="IPR024679">
    <property type="entry name" value="Ipi1_N"/>
</dbReference>
<proteinExistence type="inferred from homology"/>
<keyword evidence="6" id="KW-1185">Reference proteome</keyword>
<dbReference type="RefSeq" id="XP_022659922.1">
    <property type="nucleotide sequence ID" value="XM_022804187.1"/>
</dbReference>
<dbReference type="AlphaFoldDB" id="A0A7M7K0L6"/>
<evidence type="ECO:0000256" key="3">
    <source>
        <dbReference type="ARBA" id="ARBA00023242"/>
    </source>
</evidence>
<dbReference type="InterPro" id="IPR016024">
    <property type="entry name" value="ARM-type_fold"/>
</dbReference>
<evidence type="ECO:0000259" key="4">
    <source>
        <dbReference type="Pfam" id="PF12333"/>
    </source>
</evidence>
<evidence type="ECO:0000256" key="2">
    <source>
        <dbReference type="ARBA" id="ARBA00006427"/>
    </source>
</evidence>
<evidence type="ECO:0000256" key="1">
    <source>
        <dbReference type="ARBA" id="ARBA00004123"/>
    </source>
</evidence>
<reference evidence="5" key="1">
    <citation type="submission" date="2021-01" db="UniProtKB">
        <authorList>
            <consortium name="EnsemblMetazoa"/>
        </authorList>
    </citation>
    <scope>IDENTIFICATION</scope>
</reference>
<dbReference type="PANTHER" id="PTHR16056">
    <property type="entry name" value="REGULATOR OF MICROTUBULE DYNAMICS PROTEIN"/>
    <property type="match status" value="1"/>
</dbReference>
<evidence type="ECO:0000313" key="6">
    <source>
        <dbReference type="Proteomes" id="UP000594260"/>
    </source>
</evidence>
<dbReference type="PANTHER" id="PTHR16056:SF2">
    <property type="entry name" value="TESTIS-EXPRESSED PROTEIN 10"/>
    <property type="match status" value="1"/>
</dbReference>
<keyword evidence="3" id="KW-0539">Nucleus</keyword>
<dbReference type="InParanoid" id="A0A7M7K0L6"/>
<dbReference type="Pfam" id="PF12333">
    <property type="entry name" value="Ipi1_N"/>
    <property type="match status" value="1"/>
</dbReference>
<dbReference type="GO" id="GO:0071339">
    <property type="term" value="C:MLL1 complex"/>
    <property type="evidence" value="ECO:0007669"/>
    <property type="project" value="TreeGrafter"/>
</dbReference>